<feature type="domain" description="PDZ" evidence="2">
    <location>
        <begin position="101"/>
        <end position="163"/>
    </location>
</feature>
<keyword evidence="1" id="KW-0732">Signal</keyword>
<dbReference type="GO" id="GO:0006508">
    <property type="term" value="P:proteolysis"/>
    <property type="evidence" value="ECO:0007669"/>
    <property type="project" value="UniProtKB-KW"/>
</dbReference>
<dbReference type="Proteomes" id="UP000199595">
    <property type="component" value="Unassembled WGS sequence"/>
</dbReference>
<feature type="signal peptide" evidence="1">
    <location>
        <begin position="1"/>
        <end position="23"/>
    </location>
</feature>
<organism evidence="3 4">
    <name type="scientific">Lutibacter oricola</name>
    <dbReference type="NCBI Taxonomy" id="762486"/>
    <lineage>
        <taxon>Bacteria</taxon>
        <taxon>Pseudomonadati</taxon>
        <taxon>Bacteroidota</taxon>
        <taxon>Flavobacteriia</taxon>
        <taxon>Flavobacteriales</taxon>
        <taxon>Flavobacteriaceae</taxon>
        <taxon>Lutibacter</taxon>
    </lineage>
</organism>
<evidence type="ECO:0000259" key="2">
    <source>
        <dbReference type="PROSITE" id="PS50106"/>
    </source>
</evidence>
<dbReference type="GO" id="GO:0007165">
    <property type="term" value="P:signal transduction"/>
    <property type="evidence" value="ECO:0007669"/>
    <property type="project" value="TreeGrafter"/>
</dbReference>
<evidence type="ECO:0000313" key="3">
    <source>
        <dbReference type="EMBL" id="SDW90368.1"/>
    </source>
</evidence>
<keyword evidence="4" id="KW-1185">Reference proteome</keyword>
<dbReference type="OrthoDB" id="7168509at2"/>
<dbReference type="Gene3D" id="3.30.750.170">
    <property type="match status" value="1"/>
</dbReference>
<dbReference type="GO" id="GO:0004175">
    <property type="term" value="F:endopeptidase activity"/>
    <property type="evidence" value="ECO:0007669"/>
    <property type="project" value="TreeGrafter"/>
</dbReference>
<dbReference type="AlphaFoldDB" id="A0A1H2XCA6"/>
<dbReference type="PANTHER" id="PTHR32060">
    <property type="entry name" value="TAIL-SPECIFIC PROTEASE"/>
    <property type="match status" value="1"/>
</dbReference>
<dbReference type="InterPro" id="IPR041613">
    <property type="entry name" value="Pept_S41_N"/>
</dbReference>
<gene>
    <name evidence="3" type="ORF">SAMN05444411_102429</name>
</gene>
<dbReference type="PANTHER" id="PTHR32060:SF30">
    <property type="entry name" value="CARBOXY-TERMINAL PROCESSING PROTEASE CTPA"/>
    <property type="match status" value="1"/>
</dbReference>
<dbReference type="EMBL" id="FNNJ01000002">
    <property type="protein sequence ID" value="SDW90368.1"/>
    <property type="molecule type" value="Genomic_DNA"/>
</dbReference>
<dbReference type="PROSITE" id="PS51257">
    <property type="entry name" value="PROKAR_LIPOPROTEIN"/>
    <property type="match status" value="1"/>
</dbReference>
<sequence>MKKIIKLYISAFILIIISCCSNKNDNFTPTASLEIQDFVWKGLNTYYLWKNDVPNLNDSRFSSDKEYSDYLSDYPQPEDLFESLIYNRSTTDKWSWIVDDYIDLENSFSGISTSNGMEYGLTYEANSTTDIFGYVRYVLPNTDAANKGVKRGDVFDAINGVQLTINNYKELLSLDSYTLNFADINGGNPTSNNTSANLVKSEYQENPVYIVKTIDVDGTKIGYLMYNSFTSNYDVDLNNAFAQLKNEGATELVLDLRYNGGGDIKTAVYLSQMITGQFTGELFAKERWNDEIQEWFENNEPTYLVNNFVDRIRKYNDDDELIVDDFISSLNLTRLYVLTSGSSASASELVINGLNPYIDVVTIGTTTFGKYTGSITLYDSDDFSKDGDNFNQNHTWAMQPIVLETLNKVGENSPSGFTPTHELIDYIDLMQPLGDKSEPLLAKAISLITGASTKSKARVSSFEVRDFKNSNSFKPFGNEMYVDKKLPLSLFIK</sequence>
<proteinExistence type="predicted"/>
<dbReference type="Pfam" id="PF03572">
    <property type="entry name" value="Peptidase_S41"/>
    <property type="match status" value="1"/>
</dbReference>
<evidence type="ECO:0000256" key="1">
    <source>
        <dbReference type="SAM" id="SignalP"/>
    </source>
</evidence>
<evidence type="ECO:0000313" key="4">
    <source>
        <dbReference type="Proteomes" id="UP000199595"/>
    </source>
</evidence>
<dbReference type="STRING" id="762486.SAMN05444411_102429"/>
<dbReference type="InterPro" id="IPR029045">
    <property type="entry name" value="ClpP/crotonase-like_dom_sf"/>
</dbReference>
<dbReference type="GO" id="GO:0008236">
    <property type="term" value="F:serine-type peptidase activity"/>
    <property type="evidence" value="ECO:0007669"/>
    <property type="project" value="InterPro"/>
</dbReference>
<dbReference type="InterPro" id="IPR001478">
    <property type="entry name" value="PDZ"/>
</dbReference>
<feature type="chain" id="PRO_5011467501" evidence="1">
    <location>
        <begin position="24"/>
        <end position="493"/>
    </location>
</feature>
<reference evidence="3 4" key="1">
    <citation type="submission" date="2016-10" db="EMBL/GenBank/DDBJ databases">
        <authorList>
            <person name="de Groot N.N."/>
        </authorList>
    </citation>
    <scope>NUCLEOTIDE SEQUENCE [LARGE SCALE GENOMIC DNA]</scope>
    <source>
        <strain evidence="3 4">DSM 24956</strain>
    </source>
</reference>
<dbReference type="CDD" id="cd07561">
    <property type="entry name" value="Peptidase_S41_CPP_like"/>
    <property type="match status" value="1"/>
</dbReference>
<accession>A0A1H2XCA6</accession>
<keyword evidence="3" id="KW-0645">Protease</keyword>
<dbReference type="Gene3D" id="3.90.226.10">
    <property type="entry name" value="2-enoyl-CoA Hydratase, Chain A, domain 1"/>
    <property type="match status" value="1"/>
</dbReference>
<name>A0A1H2XCA6_9FLAO</name>
<protein>
    <submittedName>
        <fullName evidence="3">C-terminal processing protease CtpA/Prc, contains a PDZ domain</fullName>
    </submittedName>
</protein>
<dbReference type="GO" id="GO:0030288">
    <property type="term" value="C:outer membrane-bounded periplasmic space"/>
    <property type="evidence" value="ECO:0007669"/>
    <property type="project" value="TreeGrafter"/>
</dbReference>
<keyword evidence="3" id="KW-0378">Hydrolase</keyword>
<dbReference type="Gene3D" id="2.30.42.10">
    <property type="match status" value="1"/>
</dbReference>
<dbReference type="PROSITE" id="PS50106">
    <property type="entry name" value="PDZ"/>
    <property type="match status" value="1"/>
</dbReference>
<dbReference type="SUPFAM" id="SSF52096">
    <property type="entry name" value="ClpP/crotonase"/>
    <property type="match status" value="1"/>
</dbReference>
<dbReference type="InterPro" id="IPR036034">
    <property type="entry name" value="PDZ_sf"/>
</dbReference>
<dbReference type="Pfam" id="PF18294">
    <property type="entry name" value="Pept_S41_N"/>
    <property type="match status" value="1"/>
</dbReference>
<dbReference type="RefSeq" id="WP_090121504.1">
    <property type="nucleotide sequence ID" value="NZ_FNNJ01000002.1"/>
</dbReference>
<dbReference type="InterPro" id="IPR005151">
    <property type="entry name" value="Tail-specific_protease"/>
</dbReference>